<comment type="caution">
    <text evidence="1">The sequence shown here is derived from an EMBL/GenBank/DDBJ whole genome shotgun (WGS) entry which is preliminary data.</text>
</comment>
<proteinExistence type="predicted"/>
<protein>
    <submittedName>
        <fullName evidence="1">XisH family protein</fullName>
    </submittedName>
</protein>
<evidence type="ECO:0000313" key="1">
    <source>
        <dbReference type="EMBL" id="MBW4672403.1"/>
    </source>
</evidence>
<dbReference type="AlphaFoldDB" id="A0A951UWC2"/>
<evidence type="ECO:0000313" key="2">
    <source>
        <dbReference type="Proteomes" id="UP000729701"/>
    </source>
</evidence>
<accession>A0A951UWC2</accession>
<dbReference type="EMBL" id="JAHHGZ010000076">
    <property type="protein sequence ID" value="MBW4672403.1"/>
    <property type="molecule type" value="Genomic_DNA"/>
</dbReference>
<dbReference type="Proteomes" id="UP000729701">
    <property type="component" value="Unassembled WGS sequence"/>
</dbReference>
<sequence>MTRSHGLGELVPFYLAVRLPIYETFFQRRFIMSAVGRIATRATGSFNISTTNGLVQGISHKYCKAIHKKDGYGYSCLINIDGG</sequence>
<gene>
    <name evidence="1" type="ORF">KME60_34545</name>
</gene>
<reference evidence="1" key="2">
    <citation type="journal article" date="2022" name="Microbiol. Resour. Announc.">
        <title>Metagenome Sequencing to Explore Phylogenomics of Terrestrial Cyanobacteria.</title>
        <authorList>
            <person name="Ward R.D."/>
            <person name="Stajich J.E."/>
            <person name="Johansen J.R."/>
            <person name="Huntemann M."/>
            <person name="Clum A."/>
            <person name="Foster B."/>
            <person name="Foster B."/>
            <person name="Roux S."/>
            <person name="Palaniappan K."/>
            <person name="Varghese N."/>
            <person name="Mukherjee S."/>
            <person name="Reddy T.B.K."/>
            <person name="Daum C."/>
            <person name="Copeland A."/>
            <person name="Chen I.A."/>
            <person name="Ivanova N.N."/>
            <person name="Kyrpides N.C."/>
            <person name="Shapiro N."/>
            <person name="Eloe-Fadrosh E.A."/>
            <person name="Pietrasiak N."/>
        </authorList>
    </citation>
    <scope>NUCLEOTIDE SEQUENCE</scope>
    <source>
        <strain evidence="1">GSE-NOS-MK-12-04C</strain>
    </source>
</reference>
<name>A0A951UWC2_9CYAN</name>
<organism evidence="1 2">
    <name type="scientific">Cyanomargarita calcarea GSE-NOS-MK-12-04C</name>
    <dbReference type="NCBI Taxonomy" id="2839659"/>
    <lineage>
        <taxon>Bacteria</taxon>
        <taxon>Bacillati</taxon>
        <taxon>Cyanobacteriota</taxon>
        <taxon>Cyanophyceae</taxon>
        <taxon>Nostocales</taxon>
        <taxon>Cyanomargaritaceae</taxon>
        <taxon>Cyanomargarita</taxon>
    </lineage>
</organism>
<reference evidence="1" key="1">
    <citation type="submission" date="2021-05" db="EMBL/GenBank/DDBJ databases">
        <authorList>
            <person name="Pietrasiak N."/>
            <person name="Ward R."/>
            <person name="Stajich J.E."/>
            <person name="Kurbessoian T."/>
        </authorList>
    </citation>
    <scope>NUCLEOTIDE SEQUENCE</scope>
    <source>
        <strain evidence="1">GSE-NOS-MK-12-04C</strain>
    </source>
</reference>